<reference evidence="2 3" key="1">
    <citation type="submission" date="2019-06" db="EMBL/GenBank/DDBJ databases">
        <title>Spirosoma utsteinense sp. nov. isolated from Antarctic ice-free soils.</title>
        <authorList>
            <person name="Tahon G."/>
        </authorList>
    </citation>
    <scope>NUCLEOTIDE SEQUENCE [LARGE SCALE GENOMIC DNA]</scope>
    <source>
        <strain evidence="2 3">LMG 31447</strain>
    </source>
</reference>
<evidence type="ECO:0000313" key="2">
    <source>
        <dbReference type="EMBL" id="MBC3790505.1"/>
    </source>
</evidence>
<dbReference type="InterPro" id="IPR007138">
    <property type="entry name" value="ABM_dom"/>
</dbReference>
<evidence type="ECO:0000313" key="3">
    <source>
        <dbReference type="Proteomes" id="UP000700732"/>
    </source>
</evidence>
<dbReference type="SUPFAM" id="SSF54909">
    <property type="entry name" value="Dimeric alpha+beta barrel"/>
    <property type="match status" value="1"/>
</dbReference>
<dbReference type="Proteomes" id="UP000700732">
    <property type="component" value="Unassembled WGS sequence"/>
</dbReference>
<evidence type="ECO:0000259" key="1">
    <source>
        <dbReference type="Pfam" id="PF03992"/>
    </source>
</evidence>
<keyword evidence="2" id="KW-0503">Monooxygenase</keyword>
<dbReference type="InterPro" id="IPR052936">
    <property type="entry name" value="Jasmonate_Hydroxylase-like"/>
</dbReference>
<proteinExistence type="predicted"/>
<keyword evidence="3" id="KW-1185">Reference proteome</keyword>
<dbReference type="Gene3D" id="3.30.70.100">
    <property type="match status" value="1"/>
</dbReference>
<dbReference type="RefSeq" id="WP_186736327.1">
    <property type="nucleotide sequence ID" value="NZ_VFIA01000004.1"/>
</dbReference>
<comment type="caution">
    <text evidence="2">The sequence shown here is derived from an EMBL/GenBank/DDBJ whole genome shotgun (WGS) entry which is preliminary data.</text>
</comment>
<dbReference type="InterPro" id="IPR011008">
    <property type="entry name" value="Dimeric_a/b-barrel"/>
</dbReference>
<gene>
    <name evidence="2" type="ORF">FH603_995</name>
</gene>
<organism evidence="2 3">
    <name type="scientific">Spirosoma utsteinense</name>
    <dbReference type="NCBI Taxonomy" id="2585773"/>
    <lineage>
        <taxon>Bacteria</taxon>
        <taxon>Pseudomonadati</taxon>
        <taxon>Bacteroidota</taxon>
        <taxon>Cytophagia</taxon>
        <taxon>Cytophagales</taxon>
        <taxon>Cytophagaceae</taxon>
        <taxon>Spirosoma</taxon>
    </lineage>
</organism>
<name>A0ABR6W1S0_9BACT</name>
<dbReference type="PANTHER" id="PTHR37811:SF2">
    <property type="entry name" value="ABM DOMAIN-CONTAINING PROTEIN"/>
    <property type="match status" value="1"/>
</dbReference>
<dbReference type="EMBL" id="VFIA01000004">
    <property type="protein sequence ID" value="MBC3790505.1"/>
    <property type="molecule type" value="Genomic_DNA"/>
</dbReference>
<accession>A0ABR6W1S0</accession>
<dbReference type="Pfam" id="PF03992">
    <property type="entry name" value="ABM"/>
    <property type="match status" value="1"/>
</dbReference>
<sequence>MLAQTPEPPYYAVIFTSIRTDVTEGYGDTADRMVELAHGQPGFLGVESARQAVGITVSYWASLEAIRHWKQDAEHRLAQQTGREKWYESYKVRICKVERDYGFNHL</sequence>
<dbReference type="GO" id="GO:0004497">
    <property type="term" value="F:monooxygenase activity"/>
    <property type="evidence" value="ECO:0007669"/>
    <property type="project" value="UniProtKB-KW"/>
</dbReference>
<protein>
    <submittedName>
        <fullName evidence="2">Heme-degrading monooxygenase HmoA</fullName>
    </submittedName>
</protein>
<dbReference type="PANTHER" id="PTHR37811">
    <property type="entry name" value="BLL5343 PROTEIN"/>
    <property type="match status" value="1"/>
</dbReference>
<feature type="domain" description="ABM" evidence="1">
    <location>
        <begin position="9"/>
        <end position="80"/>
    </location>
</feature>
<keyword evidence="2" id="KW-0560">Oxidoreductase</keyword>